<reference evidence="7 8" key="1">
    <citation type="submission" date="2017-12" db="EMBL/GenBank/DDBJ databases">
        <authorList>
            <consortium name="DOE Joint Genome Institute"/>
            <person name="Haridas S."/>
            <person name="Kjaerbolling I."/>
            <person name="Vesth T.C."/>
            <person name="Frisvad J.C."/>
            <person name="Nybo J.L."/>
            <person name="Theobald S."/>
            <person name="Kuo A."/>
            <person name="Bowyer P."/>
            <person name="Matsuda Y."/>
            <person name="Mondo S."/>
            <person name="Lyhne E.K."/>
            <person name="Kogle M.E."/>
            <person name="Clum A."/>
            <person name="Lipzen A."/>
            <person name="Salamov A."/>
            <person name="Ngan C.Y."/>
            <person name="Daum C."/>
            <person name="Chiniquy J."/>
            <person name="Barry K."/>
            <person name="LaButti K."/>
            <person name="Simmons B.A."/>
            <person name="Magnuson J.K."/>
            <person name="Mortensen U.H."/>
            <person name="Larsen T.O."/>
            <person name="Grigoriev I.V."/>
            <person name="Baker S.E."/>
            <person name="Andersen M.R."/>
            <person name="Nordberg H.P."/>
            <person name="Cantor M.N."/>
            <person name="Hua S.X."/>
        </authorList>
    </citation>
    <scope>NUCLEOTIDE SEQUENCE [LARGE SCALE GENOMIC DNA]</scope>
    <source>
        <strain evidence="7 8">CBS 102.13</strain>
    </source>
</reference>
<dbReference type="Proteomes" id="UP000234585">
    <property type="component" value="Unassembled WGS sequence"/>
</dbReference>
<evidence type="ECO:0000313" key="7">
    <source>
        <dbReference type="EMBL" id="PLB34978.1"/>
    </source>
</evidence>
<dbReference type="Pfam" id="PF11951">
    <property type="entry name" value="Fungal_trans_2"/>
    <property type="match status" value="1"/>
</dbReference>
<dbReference type="EMBL" id="KZ559169">
    <property type="protein sequence ID" value="PLB34978.1"/>
    <property type="molecule type" value="Genomic_DNA"/>
</dbReference>
<evidence type="ECO:0000256" key="3">
    <source>
        <dbReference type="ARBA" id="ARBA00023125"/>
    </source>
</evidence>
<dbReference type="Pfam" id="PF00172">
    <property type="entry name" value="Zn_clus"/>
    <property type="match status" value="1"/>
</dbReference>
<dbReference type="SUPFAM" id="SSF57701">
    <property type="entry name" value="Zn2/Cys6 DNA-binding domain"/>
    <property type="match status" value="1"/>
</dbReference>
<dbReference type="SMART" id="SM00066">
    <property type="entry name" value="GAL4"/>
    <property type="match status" value="1"/>
</dbReference>
<proteinExistence type="predicted"/>
<dbReference type="InterPro" id="IPR036864">
    <property type="entry name" value="Zn2-C6_fun-type_DNA-bd_sf"/>
</dbReference>
<dbReference type="PANTHER" id="PTHR37534">
    <property type="entry name" value="TRANSCRIPTIONAL ACTIVATOR PROTEIN UGA3"/>
    <property type="match status" value="1"/>
</dbReference>
<dbReference type="GO" id="GO:0000981">
    <property type="term" value="F:DNA-binding transcription factor activity, RNA polymerase II-specific"/>
    <property type="evidence" value="ECO:0007669"/>
    <property type="project" value="InterPro"/>
</dbReference>
<evidence type="ECO:0000259" key="6">
    <source>
        <dbReference type="PROSITE" id="PS50048"/>
    </source>
</evidence>
<evidence type="ECO:0000256" key="4">
    <source>
        <dbReference type="ARBA" id="ARBA00023163"/>
    </source>
</evidence>
<evidence type="ECO:0000256" key="5">
    <source>
        <dbReference type="ARBA" id="ARBA00023242"/>
    </source>
</evidence>
<keyword evidence="4" id="KW-0804">Transcription</keyword>
<keyword evidence="2" id="KW-0805">Transcription regulation</keyword>
<evidence type="ECO:0000256" key="1">
    <source>
        <dbReference type="ARBA" id="ARBA00004123"/>
    </source>
</evidence>
<evidence type="ECO:0000256" key="2">
    <source>
        <dbReference type="ARBA" id="ARBA00023015"/>
    </source>
</evidence>
<gene>
    <name evidence="7" type="ORF">BDW47DRAFT_133888</name>
</gene>
<dbReference type="GeneID" id="36525113"/>
<feature type="domain" description="Zn(2)-C6 fungal-type" evidence="6">
    <location>
        <begin position="14"/>
        <end position="42"/>
    </location>
</feature>
<keyword evidence="5" id="KW-0539">Nucleus</keyword>
<dbReference type="PROSITE" id="PS00463">
    <property type="entry name" value="ZN2_CY6_FUNGAL_1"/>
    <property type="match status" value="1"/>
</dbReference>
<dbReference type="InterPro" id="IPR021858">
    <property type="entry name" value="Fun_TF"/>
</dbReference>
<protein>
    <submittedName>
        <fullName evidence="7">Fungal-specific transcription factor domain-domain-containing protein</fullName>
    </submittedName>
</protein>
<dbReference type="InterPro" id="IPR001138">
    <property type="entry name" value="Zn2Cys6_DnaBD"/>
</dbReference>
<accession>A0A2I2F2Z9</accession>
<dbReference type="CDD" id="cd00067">
    <property type="entry name" value="GAL4"/>
    <property type="match status" value="1"/>
</dbReference>
<keyword evidence="3" id="KW-0238">DNA-binding</keyword>
<dbReference type="PROSITE" id="PS50048">
    <property type="entry name" value="ZN2_CY6_FUNGAL_2"/>
    <property type="match status" value="1"/>
</dbReference>
<dbReference type="RefSeq" id="XP_024668990.1">
    <property type="nucleotide sequence ID" value="XM_024817953.1"/>
</dbReference>
<dbReference type="GO" id="GO:0045944">
    <property type="term" value="P:positive regulation of transcription by RNA polymerase II"/>
    <property type="evidence" value="ECO:0007669"/>
    <property type="project" value="TreeGrafter"/>
</dbReference>
<dbReference type="GO" id="GO:0008270">
    <property type="term" value="F:zinc ion binding"/>
    <property type="evidence" value="ECO:0007669"/>
    <property type="project" value="InterPro"/>
</dbReference>
<sequence length="500" mass="57489">MSVKTAAANCADGPCWTCRRRRLKCDRALPICGKCTCSQQPCLGYSKDKPLRWTDSVATRGKLTGKKVPHQEQHLPISRVLDDPCLQDLSPSMRGYITYFEQQCCQECVLYDFERENPFKRFIRLIPSCPGLCYAVVSVAALHQAFRIASAQSNEKTIAYKSDLNKVHLSQWVEQVHYMYQLPAYHDALYHKQRTLSFLRSEANAGCFSNPDGVIASMIMSLWFELMDSGRDTWRYHLHGLREVIPKRGLSLVLFKDKELAADLPQMSEYFDTSYAIFQILGSTFVQAKQPYEPLFSMSPTLDILKSSESQTWIGCPATLLYVLSLVNATASRSYEVSPDGIDNIFFHLRNFSPMKWAVAGVEVNYMKPRYQLACVWQVAVEIYALQVLPVSFESYVINEGRIRNSLHSILHHLQSIDPADVHLKGIFWPAFVIGAEAQTMSQRVLITDVFEHLWTLWRCGNVMNAFKVLEKIWARRAMEGSSRRWIEYVYEWGEDWMFI</sequence>
<dbReference type="PANTHER" id="PTHR37534:SF51">
    <property type="entry name" value="ACRIFLAVINE SENSITIVITY CONTROL PROTEIN ACR-2"/>
    <property type="match status" value="1"/>
</dbReference>
<evidence type="ECO:0000313" key="8">
    <source>
        <dbReference type="Proteomes" id="UP000234585"/>
    </source>
</evidence>
<name>A0A2I2F2Z9_ASPCN</name>
<dbReference type="Gene3D" id="4.10.240.10">
    <property type="entry name" value="Zn(2)-C6 fungal-type DNA-binding domain"/>
    <property type="match status" value="1"/>
</dbReference>
<dbReference type="AlphaFoldDB" id="A0A2I2F2Z9"/>
<comment type="subcellular location">
    <subcellularLocation>
        <location evidence="1">Nucleus</location>
    </subcellularLocation>
</comment>
<organism evidence="7 8">
    <name type="scientific">Aspergillus candidus</name>
    <dbReference type="NCBI Taxonomy" id="41067"/>
    <lineage>
        <taxon>Eukaryota</taxon>
        <taxon>Fungi</taxon>
        <taxon>Dikarya</taxon>
        <taxon>Ascomycota</taxon>
        <taxon>Pezizomycotina</taxon>
        <taxon>Eurotiomycetes</taxon>
        <taxon>Eurotiomycetidae</taxon>
        <taxon>Eurotiales</taxon>
        <taxon>Aspergillaceae</taxon>
        <taxon>Aspergillus</taxon>
        <taxon>Aspergillus subgen. Circumdati</taxon>
    </lineage>
</organism>
<keyword evidence="8" id="KW-1185">Reference proteome</keyword>
<dbReference type="GO" id="GO:0000976">
    <property type="term" value="F:transcription cis-regulatory region binding"/>
    <property type="evidence" value="ECO:0007669"/>
    <property type="project" value="TreeGrafter"/>
</dbReference>
<dbReference type="STRING" id="41067.A0A2I2F2Z9"/>
<dbReference type="OrthoDB" id="5380854at2759"/>
<dbReference type="GO" id="GO:0005634">
    <property type="term" value="C:nucleus"/>
    <property type="evidence" value="ECO:0007669"/>
    <property type="project" value="UniProtKB-SubCell"/>
</dbReference>